<dbReference type="PANTHER" id="PTHR13129:SF4">
    <property type="entry name" value="DDB1- AND CUL4-ASSOCIATED FACTOR 1"/>
    <property type="match status" value="1"/>
</dbReference>
<dbReference type="GO" id="GO:0005634">
    <property type="term" value="C:nucleus"/>
    <property type="evidence" value="ECO:0007669"/>
    <property type="project" value="UniProtKB-SubCell"/>
</dbReference>
<dbReference type="Proteomes" id="UP000683360">
    <property type="component" value="Unassembled WGS sequence"/>
</dbReference>
<dbReference type="EC" id="2.7.11.1" evidence="8"/>
<evidence type="ECO:0000256" key="4">
    <source>
        <dbReference type="ARBA" id="ARBA00022786"/>
    </source>
</evidence>
<dbReference type="GO" id="GO:0004674">
    <property type="term" value="F:protein serine/threonine kinase activity"/>
    <property type="evidence" value="ECO:0007669"/>
    <property type="project" value="UniProtKB-EC"/>
</dbReference>
<dbReference type="OrthoDB" id="27563at2759"/>
<evidence type="ECO:0000256" key="7">
    <source>
        <dbReference type="SAM" id="MobiDB-lite"/>
    </source>
</evidence>
<evidence type="ECO:0000313" key="8">
    <source>
        <dbReference type="EMBL" id="CAG2209952.1"/>
    </source>
</evidence>
<feature type="compositionally biased region" description="Acidic residues" evidence="7">
    <location>
        <begin position="1520"/>
        <end position="1529"/>
    </location>
</feature>
<name>A0A8S3RYU7_MYTED</name>
<proteinExistence type="inferred from homology"/>
<accession>A0A8S3RYU7</accession>
<sequence>MLTFNDNGKKIGKTPQCNLCVTGRAFRKISNGMVNLYTEDTLIPPDIILELKHQRFPITNLQNHEERIVLSKNNKGLDYHLPPPVQNRDMAALDSLTKFNGFLDEWITNEYRNRLDNNEIINMLTKLSDIIERETEEFYKMDPDPFDDRHPGRSNPTCTLGHLMKALFKNDNFMNKLVNSYLLGGHHNLELQTAACRLLLDVLPGLEVGIVFVETEGIIRPLLAWAEKAEEPLRSYATGLLAGAMEVQDVAVDYKDENHHLVLVLLKRLHELKSQMEKENQEKMKQIERPFGQFSGKSRGSASPGRSGLVPTSSSEQFSARVNSVQISPNKSTDNGVEGDSSLPSPTKRNIGSNSPRSQQIYDLDTEISGSSWTNQQPYVIGTYSMSPLTLSMKQRLILQYLTPLAEYQELLSTAFEKNSLDLIFYYVDLKKNTDGRLALEALKYLATLLCHKKFSVEFLQTNGVQKLLDVYRPSIAATGVSLCLYYLSYFEDAMERVCLFPEHILSKIVNYILWLLECSHNSSRSHAAMFLGQAFTFRVILDLFDKKDGLRRLVNVISTLEIMNENDEQVHNTLNDDQIYTMRQMVRHTTFAMKRYFEAHLSLKADEIRRSHLRNDGGSPVQETPAYKPIKVSGEVVQDNIELMMDLMPVRLHWDPELLFHKLGGVVLLTKLLALIPSWSNYTGKSETVKNTLDIFTVCTVTPKTQLALLQSITVPENLVYPAISIFINLADGETLAEPEVQKSALNVLINCVCGPIERYGAGVGRYMSVGSRKKINSKMGEDILSKMWNGIRINNGIMVLLKLLSIKTPITDADSIRALACKALLGLSRSETVRQIISKLPLFTNGQIQYLMKEPVLQDKQQEFIKFCRYASDLMERVSGKLASANFDASLDEIRRADIVAHTKIRYSEKELLQLIHDHLQKNGLMDTACMLQKEGNLPRCTTPPMIHPASPQLYMNPQATPSRMPRQFNAMSSSSSHAISSSSAPSLPLTSASSQSTTPCTPGPIRFTRQSQGSPTNTPKNTYSKSRFLRERDSVFSCSPAMRSKNFTLKLQGSDHDMTLDKIVTEYLRKQHALCRNPVSTCPSMSLFNPHRCPEPRGSKFASINITSRLASRAILPPHGGLDGACANRKFIYSRFRPVRTYKDADENGFSSCAFSVDQQYLLLGTHSGDVKCLNVYTGDEVASNQCHSNTVTNLQPSKDGNLLLTSFAMSWTDISSASSLWSIGDGTSLTERYALNGHHAEFSKLVEDKILTTEGEKAYIIDVPTGDTIVELYDADKVNGYRDNRATFHPSDDLVLNDGVLWDVRSGKSIHKFDKFNPHISGNHQWDIRTFHLLHTAPALDQCQIKFSNAGDIIYAIHIDEENDMYENSKSPYSSTLRTFDSTNYSSITTFETKAQSICDICTENTDSCIAMVEQNQQFGETSMDEFVCKLYEIGKLKDSEDDQQAEEEEEMDNDDDDDDGGNLDDDELDSFDENDGDEIDDDNEDDNDDDGDDNDDDDDDDDDASDIEFSVAGTSEEDDGDLDEDLLFQLY</sequence>
<comment type="similarity">
    <text evidence="3">Belongs to the VPRBP/DCAF1 family.</text>
</comment>
<dbReference type="PANTHER" id="PTHR13129">
    <property type="entry name" value="VPRBP PROTEIN-RELATED"/>
    <property type="match status" value="1"/>
</dbReference>
<comment type="caution">
    <text evidence="8">The sequence shown here is derived from an EMBL/GenBank/DDBJ whole genome shotgun (WGS) entry which is preliminary data.</text>
</comment>
<dbReference type="InterPro" id="IPR033270">
    <property type="entry name" value="VPRBP/DCAF1"/>
</dbReference>
<dbReference type="EMBL" id="CAJPWZ010001218">
    <property type="protein sequence ID" value="CAG2209952.1"/>
    <property type="molecule type" value="Genomic_DNA"/>
</dbReference>
<dbReference type="SUPFAM" id="SSF48371">
    <property type="entry name" value="ARM repeat"/>
    <property type="match status" value="1"/>
</dbReference>
<feature type="compositionally biased region" description="Low complexity" evidence="7">
    <location>
        <begin position="975"/>
        <end position="1002"/>
    </location>
</feature>
<comment type="pathway">
    <text evidence="2">Protein modification; protein ubiquitination.</text>
</comment>
<gene>
    <name evidence="8" type="ORF">MEDL_24106</name>
</gene>
<keyword evidence="5" id="KW-0539">Nucleus</keyword>
<evidence type="ECO:0000256" key="2">
    <source>
        <dbReference type="ARBA" id="ARBA00004906"/>
    </source>
</evidence>
<keyword evidence="9" id="KW-1185">Reference proteome</keyword>
<evidence type="ECO:0000256" key="6">
    <source>
        <dbReference type="SAM" id="Coils"/>
    </source>
</evidence>
<dbReference type="InterPro" id="IPR016024">
    <property type="entry name" value="ARM-type_fold"/>
</dbReference>
<feature type="region of interest" description="Disordered" evidence="7">
    <location>
        <begin position="291"/>
        <end position="359"/>
    </location>
</feature>
<dbReference type="PROSITE" id="PS50896">
    <property type="entry name" value="LISH"/>
    <property type="match status" value="1"/>
</dbReference>
<evidence type="ECO:0000256" key="1">
    <source>
        <dbReference type="ARBA" id="ARBA00004123"/>
    </source>
</evidence>
<dbReference type="InterPro" id="IPR015943">
    <property type="entry name" value="WD40/YVTN_repeat-like_dom_sf"/>
</dbReference>
<feature type="coiled-coil region" evidence="6">
    <location>
        <begin position="262"/>
        <end position="289"/>
    </location>
</feature>
<protein>
    <submittedName>
        <fullName evidence="8">DCAF1</fullName>
        <ecNumber evidence="8">2.7.11.1</ecNumber>
    </submittedName>
</protein>
<dbReference type="Gene3D" id="2.130.10.10">
    <property type="entry name" value="YVTN repeat-like/Quinoprotein amine dehydrogenase"/>
    <property type="match status" value="1"/>
</dbReference>
<evidence type="ECO:0000256" key="3">
    <source>
        <dbReference type="ARBA" id="ARBA00008845"/>
    </source>
</evidence>
<dbReference type="InterPro" id="IPR036322">
    <property type="entry name" value="WD40_repeat_dom_sf"/>
</dbReference>
<feature type="region of interest" description="Disordered" evidence="7">
    <location>
        <begin position="1443"/>
        <end position="1529"/>
    </location>
</feature>
<feature type="compositionally biased region" description="Polar residues" evidence="7">
    <location>
        <begin position="342"/>
        <end position="359"/>
    </location>
</feature>
<keyword evidence="4" id="KW-0833">Ubl conjugation pathway</keyword>
<feature type="compositionally biased region" description="Polar residues" evidence="7">
    <location>
        <begin position="310"/>
        <end position="335"/>
    </location>
</feature>
<feature type="compositionally biased region" description="Polar residues" evidence="7">
    <location>
        <begin position="1011"/>
        <end position="1028"/>
    </location>
</feature>
<evidence type="ECO:0000256" key="5">
    <source>
        <dbReference type="ARBA" id="ARBA00023242"/>
    </source>
</evidence>
<feature type="compositionally biased region" description="Acidic residues" evidence="7">
    <location>
        <begin position="1444"/>
        <end position="1511"/>
    </location>
</feature>
<feature type="region of interest" description="Disordered" evidence="7">
    <location>
        <begin position="944"/>
        <end position="1029"/>
    </location>
</feature>
<dbReference type="SMART" id="SM00667">
    <property type="entry name" value="LisH"/>
    <property type="match status" value="1"/>
</dbReference>
<dbReference type="SUPFAM" id="SSF50978">
    <property type="entry name" value="WD40 repeat-like"/>
    <property type="match status" value="1"/>
</dbReference>
<dbReference type="InterPro" id="IPR006594">
    <property type="entry name" value="LisH"/>
</dbReference>
<keyword evidence="6" id="KW-0175">Coiled coil</keyword>
<keyword evidence="8" id="KW-0808">Transferase</keyword>
<dbReference type="GO" id="GO:0016567">
    <property type="term" value="P:protein ubiquitination"/>
    <property type="evidence" value="ECO:0007669"/>
    <property type="project" value="InterPro"/>
</dbReference>
<organism evidence="8 9">
    <name type="scientific">Mytilus edulis</name>
    <name type="common">Blue mussel</name>
    <dbReference type="NCBI Taxonomy" id="6550"/>
    <lineage>
        <taxon>Eukaryota</taxon>
        <taxon>Metazoa</taxon>
        <taxon>Spiralia</taxon>
        <taxon>Lophotrochozoa</taxon>
        <taxon>Mollusca</taxon>
        <taxon>Bivalvia</taxon>
        <taxon>Autobranchia</taxon>
        <taxon>Pteriomorphia</taxon>
        <taxon>Mytilida</taxon>
        <taxon>Mytiloidea</taxon>
        <taxon>Mytilidae</taxon>
        <taxon>Mytilinae</taxon>
        <taxon>Mytilus</taxon>
    </lineage>
</organism>
<comment type="subcellular location">
    <subcellularLocation>
        <location evidence="1">Nucleus</location>
    </subcellularLocation>
</comment>
<dbReference type="GO" id="GO:0080008">
    <property type="term" value="C:Cul4-RING E3 ubiquitin ligase complex"/>
    <property type="evidence" value="ECO:0007669"/>
    <property type="project" value="TreeGrafter"/>
</dbReference>
<evidence type="ECO:0000313" key="9">
    <source>
        <dbReference type="Proteomes" id="UP000683360"/>
    </source>
</evidence>
<reference evidence="8" key="1">
    <citation type="submission" date="2021-03" db="EMBL/GenBank/DDBJ databases">
        <authorList>
            <person name="Bekaert M."/>
        </authorList>
    </citation>
    <scope>NUCLEOTIDE SEQUENCE</scope>
</reference>
<dbReference type="Pfam" id="PF08513">
    <property type="entry name" value="LisH"/>
    <property type="match status" value="1"/>
</dbReference>